<evidence type="ECO:0000313" key="3">
    <source>
        <dbReference type="EMBL" id="KAK2659139.1"/>
    </source>
</evidence>
<evidence type="ECO:0000256" key="1">
    <source>
        <dbReference type="SAM" id="MobiDB-lite"/>
    </source>
</evidence>
<proteinExistence type="predicted"/>
<evidence type="ECO:0000313" key="4">
    <source>
        <dbReference type="Proteomes" id="UP001280121"/>
    </source>
</evidence>
<name>A0AAE0CPY5_9ROSI</name>
<evidence type="ECO:0000259" key="2">
    <source>
        <dbReference type="Pfam" id="PF09331"/>
    </source>
</evidence>
<accession>A0AAE0CPY5</accession>
<protein>
    <recommendedName>
        <fullName evidence="2">DUF1985 domain-containing protein</fullName>
    </recommendedName>
</protein>
<gene>
    <name evidence="3" type="ORF">Ddye_005672</name>
</gene>
<organism evidence="3 4">
    <name type="scientific">Dipteronia dyeriana</name>
    <dbReference type="NCBI Taxonomy" id="168575"/>
    <lineage>
        <taxon>Eukaryota</taxon>
        <taxon>Viridiplantae</taxon>
        <taxon>Streptophyta</taxon>
        <taxon>Embryophyta</taxon>
        <taxon>Tracheophyta</taxon>
        <taxon>Spermatophyta</taxon>
        <taxon>Magnoliopsida</taxon>
        <taxon>eudicotyledons</taxon>
        <taxon>Gunneridae</taxon>
        <taxon>Pentapetalae</taxon>
        <taxon>rosids</taxon>
        <taxon>malvids</taxon>
        <taxon>Sapindales</taxon>
        <taxon>Sapindaceae</taxon>
        <taxon>Hippocastanoideae</taxon>
        <taxon>Acereae</taxon>
        <taxon>Dipteronia</taxon>
    </lineage>
</organism>
<dbReference type="Proteomes" id="UP001280121">
    <property type="component" value="Unassembled WGS sequence"/>
</dbReference>
<keyword evidence="4" id="KW-1185">Reference proteome</keyword>
<dbReference type="InterPro" id="IPR015410">
    <property type="entry name" value="DUF1985"/>
</dbReference>
<feature type="domain" description="DUF1985" evidence="2">
    <location>
        <begin position="26"/>
        <end position="154"/>
    </location>
</feature>
<reference evidence="3" key="1">
    <citation type="journal article" date="2023" name="Plant J.">
        <title>Genome sequences and population genomics provide insights into the demographic history, inbreeding, and mutation load of two 'living fossil' tree species of Dipteronia.</title>
        <authorList>
            <person name="Feng Y."/>
            <person name="Comes H.P."/>
            <person name="Chen J."/>
            <person name="Zhu S."/>
            <person name="Lu R."/>
            <person name="Zhang X."/>
            <person name="Li P."/>
            <person name="Qiu J."/>
            <person name="Olsen K.M."/>
            <person name="Qiu Y."/>
        </authorList>
    </citation>
    <scope>NUCLEOTIDE SEQUENCE</scope>
    <source>
        <strain evidence="3">KIB01</strain>
    </source>
</reference>
<comment type="caution">
    <text evidence="3">The sequence shown here is derived from an EMBL/GenBank/DDBJ whole genome shotgun (WGS) entry which is preliminary data.</text>
</comment>
<dbReference type="EMBL" id="JANJYI010000002">
    <property type="protein sequence ID" value="KAK2659139.1"/>
    <property type="molecule type" value="Genomic_DNA"/>
</dbReference>
<dbReference type="AlphaFoldDB" id="A0AAE0CPY5"/>
<sequence>MASYFGHFLTMHREMKFSGGIIHRLLLRELHHNDRIDETQSMLGNQSVRFSKVEFCLITGLRFGVVPDTTKYATVENGIHQRYFPRADEVSLEEIRGVVTVAEFGEAYDVVKLYLIYIMNWILMGVDERFKIPVWQFRLVEDLDAFPWGAHVYRHSIYSFKHALNWGRDGFERRQQEKGADVHTVETYNIYGLSHALLIFAFEVIPDLGKEFGARRVTDLTPHILKLELTKQPSGKKLAKIFKARTTFGGNSGTEGRGLTDRTSDIEGSEPSAGGLRPNDSEGYETDPQRERHRHRHRRVWFTFPGHGTSAGDSRGGVGCDGEGPTLTGGDRGPYSLED</sequence>
<dbReference type="Pfam" id="PF09331">
    <property type="entry name" value="DUF1985"/>
    <property type="match status" value="1"/>
</dbReference>
<feature type="region of interest" description="Disordered" evidence="1">
    <location>
        <begin position="249"/>
        <end position="339"/>
    </location>
</feature>
<dbReference type="PANTHER" id="PTHR48449:SF1">
    <property type="entry name" value="DUF1985 DOMAIN-CONTAINING PROTEIN"/>
    <property type="match status" value="1"/>
</dbReference>
<dbReference type="PANTHER" id="PTHR48449">
    <property type="entry name" value="DUF1985 DOMAIN-CONTAINING PROTEIN"/>
    <property type="match status" value="1"/>
</dbReference>
<feature type="compositionally biased region" description="Basic residues" evidence="1">
    <location>
        <begin position="291"/>
        <end position="300"/>
    </location>
</feature>